<evidence type="ECO:0000313" key="13">
    <source>
        <dbReference type="EMBL" id="SFB91648.1"/>
    </source>
</evidence>
<sequence>MRSIVLSFTCSLVCCLAVLVCRAQDALDAVAKAYQQASYENGEKFLKAGPYVRALFFNERRDEAIAVLEENIRLARKRQDGKYAAYLYGLRALNTFILGDSAQAARYIDSASVFAARTADRKIKGYVHYCRGWLLARAGREVDAVTTFVEGLRLLENTGAHTYQRSIYSELYAIYANWRATDLQTKYAYLNLGLAVKWKEPSALFDAHMRMGHLYETLTSETGNPSFADSAVRYYRSAIALFEDNPSTMGTSPTDLAHVAINLANLHLNNADTADRRQAEKYARKAIAIADQYGHTQFKAAGYGILSALARSSHQPENAKTYLLAALAAASQETAMNTETLPLIFRNLAELSEEQQEHTEALHYYKQYVAAAEDRFDAEKLELSARLEAQYERAKQQQALGQLRLESAQKEQQLKLMDARAAEQRQAIEVMKLNEENQRQQLAFANLQNQQKEQELAAVQREVALKSRISQTYIILFAVALFMMALLFYAYRQRSKTLTQQRHLHRLEMEQVQQQHEISNLTAMLSGQEQERSRLARDLHDGLGGLLSGTKIELSAVFSRVNDAAAREKVTRSLNQLDAAVNELRRVAHNLMPELLLKYGLTEAIREYCNRMSHGDLEVAAEIVSYTDSLDTNRQVVVYRIIQELVNNAMKHAEAKHILIQLAQADGTLYLTVEDDGKGFDVATLDGRKSAGIHNVQSRLDYLKGHLNLISEPGMGTTVEIEFPLAQPAKIIQASGS</sequence>
<dbReference type="STRING" id="623281.SAMN05421747_10284"/>
<dbReference type="Pfam" id="PF07730">
    <property type="entry name" value="HisKA_3"/>
    <property type="match status" value="1"/>
</dbReference>
<keyword evidence="3" id="KW-0808">Transferase</keyword>
<accession>A0A1I1F1M4</accession>
<evidence type="ECO:0000256" key="5">
    <source>
        <dbReference type="ARBA" id="ARBA00022777"/>
    </source>
</evidence>
<evidence type="ECO:0000256" key="2">
    <source>
        <dbReference type="ARBA" id="ARBA00022475"/>
    </source>
</evidence>
<gene>
    <name evidence="13" type="ORF">SAMN05421747_10284</name>
</gene>
<organism evidence="13 14">
    <name type="scientific">Parapedobacter composti</name>
    <dbReference type="NCBI Taxonomy" id="623281"/>
    <lineage>
        <taxon>Bacteria</taxon>
        <taxon>Pseudomonadati</taxon>
        <taxon>Bacteroidota</taxon>
        <taxon>Sphingobacteriia</taxon>
        <taxon>Sphingobacteriales</taxon>
        <taxon>Sphingobacteriaceae</taxon>
        <taxon>Parapedobacter</taxon>
    </lineage>
</organism>
<dbReference type="InterPro" id="IPR036890">
    <property type="entry name" value="HATPase_C_sf"/>
</dbReference>
<evidence type="ECO:0000256" key="1">
    <source>
        <dbReference type="ARBA" id="ARBA00004651"/>
    </source>
</evidence>
<keyword evidence="5 13" id="KW-0418">Kinase</keyword>
<keyword evidence="7" id="KW-0902">Two-component regulatory system</keyword>
<dbReference type="PANTHER" id="PTHR24421">
    <property type="entry name" value="NITRATE/NITRITE SENSOR PROTEIN NARX-RELATED"/>
    <property type="match status" value="1"/>
</dbReference>
<evidence type="ECO:0000256" key="11">
    <source>
        <dbReference type="SAM" id="SignalP"/>
    </source>
</evidence>
<dbReference type="Gene3D" id="1.20.5.1930">
    <property type="match status" value="1"/>
</dbReference>
<keyword evidence="8 10" id="KW-0472">Membrane</keyword>
<keyword evidence="9" id="KW-0175">Coiled coil</keyword>
<dbReference type="PANTHER" id="PTHR24421:SF37">
    <property type="entry name" value="SENSOR HISTIDINE KINASE NARS"/>
    <property type="match status" value="1"/>
</dbReference>
<evidence type="ECO:0000256" key="8">
    <source>
        <dbReference type="ARBA" id="ARBA00023136"/>
    </source>
</evidence>
<dbReference type="InterPro" id="IPR003594">
    <property type="entry name" value="HATPase_dom"/>
</dbReference>
<keyword evidence="4 10" id="KW-0812">Transmembrane</keyword>
<comment type="subcellular location">
    <subcellularLocation>
        <location evidence="1">Cell membrane</location>
        <topology evidence="1">Multi-pass membrane protein</topology>
    </subcellularLocation>
</comment>
<evidence type="ECO:0000313" key="14">
    <source>
        <dbReference type="Proteomes" id="UP000199577"/>
    </source>
</evidence>
<dbReference type="GO" id="GO:0046983">
    <property type="term" value="F:protein dimerization activity"/>
    <property type="evidence" value="ECO:0007669"/>
    <property type="project" value="InterPro"/>
</dbReference>
<evidence type="ECO:0000256" key="10">
    <source>
        <dbReference type="SAM" id="Phobius"/>
    </source>
</evidence>
<evidence type="ECO:0000256" key="7">
    <source>
        <dbReference type="ARBA" id="ARBA00023012"/>
    </source>
</evidence>
<dbReference type="Gene3D" id="3.30.565.10">
    <property type="entry name" value="Histidine kinase-like ATPase, C-terminal domain"/>
    <property type="match status" value="1"/>
</dbReference>
<dbReference type="GO" id="GO:0000155">
    <property type="term" value="F:phosphorelay sensor kinase activity"/>
    <property type="evidence" value="ECO:0007669"/>
    <property type="project" value="InterPro"/>
</dbReference>
<feature type="transmembrane region" description="Helical" evidence="10">
    <location>
        <begin position="473"/>
        <end position="491"/>
    </location>
</feature>
<dbReference type="InterPro" id="IPR011990">
    <property type="entry name" value="TPR-like_helical_dom_sf"/>
</dbReference>
<dbReference type="Gene3D" id="1.25.40.10">
    <property type="entry name" value="Tetratricopeptide repeat domain"/>
    <property type="match status" value="2"/>
</dbReference>
<keyword evidence="11" id="KW-0732">Signal</keyword>
<dbReference type="OrthoDB" id="9778366at2"/>
<dbReference type="Pfam" id="PF02518">
    <property type="entry name" value="HATPase_c"/>
    <property type="match status" value="1"/>
</dbReference>
<dbReference type="SUPFAM" id="SSF55874">
    <property type="entry name" value="ATPase domain of HSP90 chaperone/DNA topoisomerase II/histidine kinase"/>
    <property type="match status" value="1"/>
</dbReference>
<feature type="signal peptide" evidence="11">
    <location>
        <begin position="1"/>
        <end position="23"/>
    </location>
</feature>
<dbReference type="InterPro" id="IPR050482">
    <property type="entry name" value="Sensor_HK_TwoCompSys"/>
</dbReference>
<feature type="chain" id="PRO_5011698414" evidence="11">
    <location>
        <begin position="24"/>
        <end position="737"/>
    </location>
</feature>
<dbReference type="InterPro" id="IPR011712">
    <property type="entry name" value="Sig_transdc_His_kin_sub3_dim/P"/>
</dbReference>
<feature type="domain" description="Histidine kinase" evidence="12">
    <location>
        <begin position="534"/>
        <end position="727"/>
    </location>
</feature>
<dbReference type="CDD" id="cd16917">
    <property type="entry name" value="HATPase_UhpB-NarQ-NarX-like"/>
    <property type="match status" value="1"/>
</dbReference>
<reference evidence="14" key="1">
    <citation type="submission" date="2016-10" db="EMBL/GenBank/DDBJ databases">
        <authorList>
            <person name="Varghese N."/>
            <person name="Submissions S."/>
        </authorList>
    </citation>
    <scope>NUCLEOTIDE SEQUENCE [LARGE SCALE GENOMIC DNA]</scope>
    <source>
        <strain evidence="14">DSM 22900</strain>
    </source>
</reference>
<dbReference type="SUPFAM" id="SSF48452">
    <property type="entry name" value="TPR-like"/>
    <property type="match status" value="2"/>
</dbReference>
<dbReference type="Proteomes" id="UP000199577">
    <property type="component" value="Unassembled WGS sequence"/>
</dbReference>
<name>A0A1I1F1M4_9SPHI</name>
<dbReference type="InterPro" id="IPR005467">
    <property type="entry name" value="His_kinase_dom"/>
</dbReference>
<dbReference type="EMBL" id="FOLL01000002">
    <property type="protein sequence ID" value="SFB91648.1"/>
    <property type="molecule type" value="Genomic_DNA"/>
</dbReference>
<evidence type="ECO:0000256" key="6">
    <source>
        <dbReference type="ARBA" id="ARBA00022989"/>
    </source>
</evidence>
<proteinExistence type="predicted"/>
<evidence type="ECO:0000256" key="9">
    <source>
        <dbReference type="SAM" id="Coils"/>
    </source>
</evidence>
<evidence type="ECO:0000256" key="4">
    <source>
        <dbReference type="ARBA" id="ARBA00022692"/>
    </source>
</evidence>
<keyword evidence="6 10" id="KW-1133">Transmembrane helix</keyword>
<dbReference type="GO" id="GO:0005886">
    <property type="term" value="C:plasma membrane"/>
    <property type="evidence" value="ECO:0007669"/>
    <property type="project" value="UniProtKB-SubCell"/>
</dbReference>
<dbReference type="PROSITE" id="PS50109">
    <property type="entry name" value="HIS_KIN"/>
    <property type="match status" value="1"/>
</dbReference>
<feature type="coiled-coil region" evidence="9">
    <location>
        <begin position="391"/>
        <end position="462"/>
    </location>
</feature>
<dbReference type="RefSeq" id="WP_090971192.1">
    <property type="nucleotide sequence ID" value="NZ_FOLL01000002.1"/>
</dbReference>
<dbReference type="AlphaFoldDB" id="A0A1I1F1M4"/>
<keyword evidence="14" id="KW-1185">Reference proteome</keyword>
<evidence type="ECO:0000259" key="12">
    <source>
        <dbReference type="PROSITE" id="PS50109"/>
    </source>
</evidence>
<dbReference type="SMART" id="SM00387">
    <property type="entry name" value="HATPase_c"/>
    <property type="match status" value="1"/>
</dbReference>
<evidence type="ECO:0000256" key="3">
    <source>
        <dbReference type="ARBA" id="ARBA00022679"/>
    </source>
</evidence>
<keyword evidence="2" id="KW-1003">Cell membrane</keyword>
<protein>
    <submittedName>
        <fullName evidence="13">Signal transduction histidine kinase</fullName>
    </submittedName>
</protein>